<accession>A0A8H3ZBP2</accession>
<evidence type="ECO:0008006" key="5">
    <source>
        <dbReference type="Google" id="ProtNLM"/>
    </source>
</evidence>
<dbReference type="Proteomes" id="UP000490939">
    <property type="component" value="Unassembled WGS sequence"/>
</dbReference>
<feature type="region of interest" description="Disordered" evidence="1">
    <location>
        <begin position="428"/>
        <end position="451"/>
    </location>
</feature>
<keyword evidence="2" id="KW-0812">Transmembrane</keyword>
<comment type="caution">
    <text evidence="3">The sequence shown here is derived from an EMBL/GenBank/DDBJ whole genome shotgun (WGS) entry which is preliminary data.</text>
</comment>
<sequence length="475" mass="54464">MPSKYPHTQRISWSHVPSEIRNLIYDNVLLEQLPLPMVKQACNYMEGNYKRSSKTDYRFQGVVVNPSVFQKRVPKFPAPELLDELKSCRRSRSSHRAVLSLASTCRQTRMELTPLFYQRANFQIFEEDFAFGYYEDNPFAALRSFLRSIGPFNAKSLRRVQVWHTIGKCAFPAPTSLALIHGLDAGCIVRLPSADTMNRLQRERAMKLSGNQWPSITCFCRGTKWMEYTQKSNGLTPKFPKRRLVGGRWRQRIHDWILDPRPSRPGILLSMKAWAENQEKPEAVPTLQKFHRYNPDPIQAKKAYLYRVILSYCAVIVLRSFSSLRPLDVSHQIAKRLPTHLNSRRMEKLVDRTLLSLFLMMYMFLLGLAGTSMIDVITEEAAADLTKNQTAERLLFSLKLRCSISAAPVGFSVTIKPDQLSNNEPVAITKPLEHPGEAQNRDPRLSGARYHPRSASYPFRHHATTDLHPQASPIP</sequence>
<dbReference type="EMBL" id="WNWR01000141">
    <property type="protein sequence ID" value="KAE9990353.1"/>
    <property type="molecule type" value="Genomic_DNA"/>
</dbReference>
<name>A0A8H3ZBP2_VENIN</name>
<feature type="transmembrane region" description="Helical" evidence="2">
    <location>
        <begin position="354"/>
        <end position="374"/>
    </location>
</feature>
<feature type="compositionally biased region" description="Basic and acidic residues" evidence="1">
    <location>
        <begin position="431"/>
        <end position="444"/>
    </location>
</feature>
<keyword evidence="2" id="KW-0472">Membrane</keyword>
<protein>
    <recommendedName>
        <fullName evidence="5">F-box domain-containing protein</fullName>
    </recommendedName>
</protein>
<gene>
    <name evidence="3" type="ORF">EG327_001535</name>
</gene>
<evidence type="ECO:0000256" key="2">
    <source>
        <dbReference type="SAM" id="Phobius"/>
    </source>
</evidence>
<evidence type="ECO:0000313" key="3">
    <source>
        <dbReference type="EMBL" id="KAE9990353.1"/>
    </source>
</evidence>
<keyword evidence="2" id="KW-1133">Transmembrane helix</keyword>
<proteinExistence type="predicted"/>
<evidence type="ECO:0000256" key="1">
    <source>
        <dbReference type="SAM" id="MobiDB-lite"/>
    </source>
</evidence>
<evidence type="ECO:0000313" key="4">
    <source>
        <dbReference type="Proteomes" id="UP000490939"/>
    </source>
</evidence>
<organism evidence="3 4">
    <name type="scientific">Venturia inaequalis</name>
    <name type="common">Apple scab fungus</name>
    <dbReference type="NCBI Taxonomy" id="5025"/>
    <lineage>
        <taxon>Eukaryota</taxon>
        <taxon>Fungi</taxon>
        <taxon>Dikarya</taxon>
        <taxon>Ascomycota</taxon>
        <taxon>Pezizomycotina</taxon>
        <taxon>Dothideomycetes</taxon>
        <taxon>Pleosporomycetidae</taxon>
        <taxon>Venturiales</taxon>
        <taxon>Venturiaceae</taxon>
        <taxon>Venturia</taxon>
    </lineage>
</organism>
<keyword evidence="4" id="KW-1185">Reference proteome</keyword>
<reference evidence="3 4" key="1">
    <citation type="submission" date="2019-07" db="EMBL/GenBank/DDBJ databases">
        <title>Venturia inaequalis Genome Resource.</title>
        <authorList>
            <person name="Lichtner F.J."/>
        </authorList>
    </citation>
    <scope>NUCLEOTIDE SEQUENCE [LARGE SCALE GENOMIC DNA]</scope>
    <source>
        <strain evidence="3 4">DMI_063113</strain>
    </source>
</reference>
<dbReference type="AlphaFoldDB" id="A0A8H3ZBP2"/>